<keyword evidence="2" id="KW-1185">Reference proteome</keyword>
<evidence type="ECO:0000313" key="1">
    <source>
        <dbReference type="EMBL" id="SFF17223.1"/>
    </source>
</evidence>
<proteinExistence type="predicted"/>
<dbReference type="RefSeq" id="WP_143073162.1">
    <property type="nucleotide sequence ID" value="NZ_BNAN01000003.1"/>
</dbReference>
<dbReference type="EMBL" id="FONZ01000003">
    <property type="protein sequence ID" value="SFF17223.1"/>
    <property type="molecule type" value="Genomic_DNA"/>
</dbReference>
<name>A0A1I2GJ31_9MICO</name>
<dbReference type="STRING" id="285351.SAMN04488035_1790"/>
<dbReference type="AlphaFoldDB" id="A0A1I2GJ31"/>
<sequence>MNPTTCHACAYLGPRDRPEPQHPADSCVWCGIKLGLQPGLYVITPAAPGTFPELEEQLRMIRAADEAGLLTDDEYGEAMRTAIALYS</sequence>
<evidence type="ECO:0000313" key="2">
    <source>
        <dbReference type="Proteomes" id="UP000198520"/>
    </source>
</evidence>
<protein>
    <submittedName>
        <fullName evidence="1">Uncharacterized protein</fullName>
    </submittedName>
</protein>
<gene>
    <name evidence="1" type="ORF">SAMN04488035_1790</name>
</gene>
<reference evidence="2" key="1">
    <citation type="submission" date="2016-10" db="EMBL/GenBank/DDBJ databases">
        <authorList>
            <person name="Varghese N."/>
            <person name="Submissions S."/>
        </authorList>
    </citation>
    <scope>NUCLEOTIDE SEQUENCE [LARGE SCALE GENOMIC DNA]</scope>
    <source>
        <strain evidence="2">DSM 19083</strain>
    </source>
</reference>
<organism evidence="1 2">
    <name type="scientific">Flavimobilis marinus</name>
    <dbReference type="NCBI Taxonomy" id="285351"/>
    <lineage>
        <taxon>Bacteria</taxon>
        <taxon>Bacillati</taxon>
        <taxon>Actinomycetota</taxon>
        <taxon>Actinomycetes</taxon>
        <taxon>Micrococcales</taxon>
        <taxon>Jonesiaceae</taxon>
        <taxon>Flavimobilis</taxon>
    </lineage>
</organism>
<dbReference type="Proteomes" id="UP000198520">
    <property type="component" value="Unassembled WGS sequence"/>
</dbReference>
<accession>A0A1I2GJ31</accession>